<keyword evidence="2" id="KW-0560">Oxidoreductase</keyword>
<organism evidence="4 7">
    <name type="scientific">Winslowiella iniecta</name>
    <dbReference type="NCBI Taxonomy" id="1560201"/>
    <lineage>
        <taxon>Bacteria</taxon>
        <taxon>Pseudomonadati</taxon>
        <taxon>Pseudomonadota</taxon>
        <taxon>Gammaproteobacteria</taxon>
        <taxon>Enterobacterales</taxon>
        <taxon>Erwiniaceae</taxon>
        <taxon>Winslowiella</taxon>
    </lineage>
</organism>
<gene>
    <name evidence="4" type="ORF">NG42_08990</name>
    <name evidence="5" type="ORF">NG43_09075</name>
</gene>
<dbReference type="STRING" id="1560201.NG42_08990"/>
<dbReference type="InterPro" id="IPR020904">
    <property type="entry name" value="Sc_DH/Rdtase_CS"/>
</dbReference>
<sequence>MIQFTDKVALITGAGRGLGLAYARALANAGATVYLHDSGTSATGEGEDSGIAQRAANSVTSSGATVYARNDTITRIEGCQKLLADISNQQGRLDILIHNAGWVGYEPIEQLREETFDRMMAITVKAGLWLSQAAWPLMRESRGGRIILTTSDRAIYPQYAQVGLCSYAAAKMAVTGIVNVLGLEGQPHGIVVNAISPVAKTRMWGITAEPEDLRPQDVVPGVLFLASEQCRESGWILRASNGQFHATRASETRGVNYPFDLNAPRATTAEEVAAAWHIIAPQVAEKRG</sequence>
<dbReference type="GO" id="GO:0016491">
    <property type="term" value="F:oxidoreductase activity"/>
    <property type="evidence" value="ECO:0007669"/>
    <property type="project" value="UniProtKB-KW"/>
</dbReference>
<dbReference type="Pfam" id="PF00106">
    <property type="entry name" value="adh_short"/>
    <property type="match status" value="1"/>
</dbReference>
<dbReference type="EMBL" id="JRXF01000012">
    <property type="protein sequence ID" value="KOC93631.1"/>
    <property type="molecule type" value="Genomic_DNA"/>
</dbReference>
<dbReference type="PANTHER" id="PTHR45024:SF2">
    <property type="entry name" value="SCP2 DOMAIN-CONTAINING PROTEIN"/>
    <property type="match status" value="1"/>
</dbReference>
<reference evidence="6 7" key="1">
    <citation type="journal article" date="2015" name="Int. J. Syst. Evol. Microbiol.">
        <title>Erwinia iniecta sp. nov., isolated from Russian wheat aphids (Diuraphis noxia).</title>
        <authorList>
            <person name="Campillo T."/>
            <person name="Luna E."/>
            <person name="Portier P."/>
            <person name="Fischer-Le Saux M."/>
            <person name="Lapitan N."/>
            <person name="Tisserat N.A."/>
            <person name="Leach J.E."/>
        </authorList>
    </citation>
    <scope>NUCLEOTIDE SEQUENCE [LARGE SCALE GENOMIC DNA]</scope>
    <source>
        <strain evidence="4 7">B120</strain>
        <strain evidence="5 6">B149</strain>
    </source>
</reference>
<comment type="caution">
    <text evidence="4">The sequence shown here is derived from an EMBL/GenBank/DDBJ whole genome shotgun (WGS) entry which is preliminary data.</text>
</comment>
<dbReference type="EMBL" id="JRXE01000010">
    <property type="protein sequence ID" value="KOC90490.1"/>
    <property type="molecule type" value="Genomic_DNA"/>
</dbReference>
<dbReference type="RefSeq" id="WP_052898954.1">
    <property type="nucleotide sequence ID" value="NZ_JRXE01000010.1"/>
</dbReference>
<accession>A0A0L7T569</accession>
<dbReference type="Gene3D" id="3.40.50.720">
    <property type="entry name" value="NAD(P)-binding Rossmann-like Domain"/>
    <property type="match status" value="1"/>
</dbReference>
<evidence type="ECO:0000256" key="2">
    <source>
        <dbReference type="ARBA" id="ARBA00023002"/>
    </source>
</evidence>
<evidence type="ECO:0000313" key="6">
    <source>
        <dbReference type="Proteomes" id="UP000036851"/>
    </source>
</evidence>
<proteinExistence type="inferred from homology"/>
<dbReference type="AlphaFoldDB" id="A0A0L7T569"/>
<evidence type="ECO:0000259" key="3">
    <source>
        <dbReference type="SMART" id="SM00822"/>
    </source>
</evidence>
<dbReference type="SMART" id="SM00822">
    <property type="entry name" value="PKS_KR"/>
    <property type="match status" value="1"/>
</dbReference>
<dbReference type="InterPro" id="IPR002347">
    <property type="entry name" value="SDR_fam"/>
</dbReference>
<dbReference type="PANTHER" id="PTHR45024">
    <property type="entry name" value="DEHYDROGENASES, SHORT CHAIN"/>
    <property type="match status" value="1"/>
</dbReference>
<dbReference type="PATRIC" id="fig|1560201.3.peg.1909"/>
<evidence type="ECO:0000313" key="7">
    <source>
        <dbReference type="Proteomes" id="UP000037088"/>
    </source>
</evidence>
<keyword evidence="7" id="KW-1185">Reference proteome</keyword>
<dbReference type="Proteomes" id="UP000036851">
    <property type="component" value="Unassembled WGS sequence"/>
</dbReference>
<dbReference type="InterPro" id="IPR036291">
    <property type="entry name" value="NAD(P)-bd_dom_sf"/>
</dbReference>
<dbReference type="OrthoDB" id="9804774at2"/>
<dbReference type="PROSITE" id="PS00061">
    <property type="entry name" value="ADH_SHORT"/>
    <property type="match status" value="1"/>
</dbReference>
<evidence type="ECO:0000313" key="5">
    <source>
        <dbReference type="EMBL" id="KOC93631.1"/>
    </source>
</evidence>
<dbReference type="InterPro" id="IPR051687">
    <property type="entry name" value="Peroxisomal_Beta-Oxidation"/>
</dbReference>
<feature type="domain" description="Ketoreductase" evidence="3">
    <location>
        <begin position="7"/>
        <end position="201"/>
    </location>
</feature>
<comment type="similarity">
    <text evidence="1">Belongs to the short-chain dehydrogenases/reductases (SDR) family.</text>
</comment>
<name>A0A0L7T569_9GAMM</name>
<evidence type="ECO:0000256" key="1">
    <source>
        <dbReference type="ARBA" id="ARBA00006484"/>
    </source>
</evidence>
<dbReference type="Proteomes" id="UP000037088">
    <property type="component" value="Unassembled WGS sequence"/>
</dbReference>
<protein>
    <submittedName>
        <fullName evidence="4">Short-chain dehydrogenase</fullName>
    </submittedName>
</protein>
<dbReference type="InterPro" id="IPR057326">
    <property type="entry name" value="KR_dom"/>
</dbReference>
<dbReference type="PRINTS" id="PR00081">
    <property type="entry name" value="GDHRDH"/>
</dbReference>
<evidence type="ECO:0000313" key="4">
    <source>
        <dbReference type="EMBL" id="KOC90490.1"/>
    </source>
</evidence>
<dbReference type="SUPFAM" id="SSF51735">
    <property type="entry name" value="NAD(P)-binding Rossmann-fold domains"/>
    <property type="match status" value="1"/>
</dbReference>